<evidence type="ECO:0000313" key="3">
    <source>
        <dbReference type="EMBL" id="KAH0859520.1"/>
    </source>
</evidence>
<comment type="caution">
    <text evidence="3">The sequence shown here is derived from an EMBL/GenBank/DDBJ whole genome shotgun (WGS) entry which is preliminary data.</text>
</comment>
<proteinExistence type="predicted"/>
<feature type="region of interest" description="Disordered" evidence="1">
    <location>
        <begin position="1"/>
        <end position="22"/>
    </location>
</feature>
<feature type="compositionally biased region" description="Basic and acidic residues" evidence="1">
    <location>
        <begin position="12"/>
        <end position="22"/>
    </location>
</feature>
<feature type="transmembrane region" description="Helical" evidence="2">
    <location>
        <begin position="697"/>
        <end position="715"/>
    </location>
</feature>
<feature type="non-terminal residue" evidence="3">
    <location>
        <position position="1"/>
    </location>
</feature>
<evidence type="ECO:0000256" key="2">
    <source>
        <dbReference type="SAM" id="Phobius"/>
    </source>
</evidence>
<feature type="transmembrane region" description="Helical" evidence="2">
    <location>
        <begin position="278"/>
        <end position="295"/>
    </location>
</feature>
<gene>
    <name evidence="3" type="ORF">HID58_087781</name>
</gene>
<dbReference type="Proteomes" id="UP000824890">
    <property type="component" value="Unassembled WGS sequence"/>
</dbReference>
<evidence type="ECO:0000313" key="4">
    <source>
        <dbReference type="Proteomes" id="UP000824890"/>
    </source>
</evidence>
<protein>
    <submittedName>
        <fullName evidence="3">Uncharacterized protein</fullName>
    </submittedName>
</protein>
<feature type="transmembrane region" description="Helical" evidence="2">
    <location>
        <begin position="400"/>
        <end position="422"/>
    </location>
</feature>
<feature type="transmembrane region" description="Helical" evidence="2">
    <location>
        <begin position="468"/>
        <end position="486"/>
    </location>
</feature>
<keyword evidence="2" id="KW-0812">Transmembrane</keyword>
<keyword evidence="4" id="KW-1185">Reference proteome</keyword>
<accession>A0ABQ7XU94</accession>
<name>A0ABQ7XU94_BRANA</name>
<organism evidence="3 4">
    <name type="scientific">Brassica napus</name>
    <name type="common">Rape</name>
    <dbReference type="NCBI Taxonomy" id="3708"/>
    <lineage>
        <taxon>Eukaryota</taxon>
        <taxon>Viridiplantae</taxon>
        <taxon>Streptophyta</taxon>
        <taxon>Embryophyta</taxon>
        <taxon>Tracheophyta</taxon>
        <taxon>Spermatophyta</taxon>
        <taxon>Magnoliopsida</taxon>
        <taxon>eudicotyledons</taxon>
        <taxon>Gunneridae</taxon>
        <taxon>Pentapetalae</taxon>
        <taxon>rosids</taxon>
        <taxon>malvids</taxon>
        <taxon>Brassicales</taxon>
        <taxon>Brassicaceae</taxon>
        <taxon>Brassiceae</taxon>
        <taxon>Brassica</taxon>
    </lineage>
</organism>
<dbReference type="EMBL" id="JAGKQM010000019">
    <property type="protein sequence ID" value="KAH0859520.1"/>
    <property type="molecule type" value="Genomic_DNA"/>
</dbReference>
<keyword evidence="2" id="KW-0472">Membrane</keyword>
<evidence type="ECO:0000256" key="1">
    <source>
        <dbReference type="SAM" id="MobiDB-lite"/>
    </source>
</evidence>
<feature type="transmembrane region" description="Helical" evidence="2">
    <location>
        <begin position="492"/>
        <end position="512"/>
    </location>
</feature>
<sequence length="848" mass="91150">DSVRSDSPGARTARDGAYRRPEGPPSIALLALLPPLHQSSYLRYARSRGLGSDAGEGSAAEALLLRCLSSVFWVGSRLIFHGSISSSFPLSSSGRVGVASPGQWQFAATGPRSRSARDRVSRLLLFRRARVLFLLAWCVAVDPSTTAAGCGFEHAVDLVLKLSGWLAQGLARGLKDGRLCRLSGRVLFLLTSNLLFAVHDLFSRLDSIRSRNGFSNSSFSSSVLDGYERVMVLVSLTVTACVRSSLKSQNYMGLLELLVVVCEAIVCRLGSDYGVQRSLLLLFVLWSLLLLFVLWSGDLTLSASGLRLWVGVAFPGQWRFAATGPRGHSARDRVSRLSLFRRARVLFLLAWCVAVDPSTMAAGCGFEHAVGLVLKLSGWLAQGLARCLKDGRLCRLSGRVLFLLTSNLLFAVHDLLVLHSILAGASDGFSNSSFSLSVLDCYGRVMVLVSLTVTACVRSLLTSLNYMGLLELLVVVCKAIVCRLGSDYGVQRLRPVAAVAVCFVVAAVAVCFMGRRGLSGSMAVRRYRSKGSFGSGSSFSALVVSSSSGSLSIGVVCGGGSFYHGGGMVVYAVSVAMCSSSSPRTSSSRFMICFPALILSEVGTSCSVVEFSGFRLGISLVLHSILAGASDSFSNSSFSSSVLDCYGRVMVLVSFTVTACVRSSLTSQNYMGLLELLVVVCKAIVCRLGSDYGVQRSLLLLFVLWSLLLLFVLWSGDLTLSASGLRVWWVGVASPGQWRFAATGPRGRSARDRVSRLSLFRRARVLFLLAWCVAVDPSTTAAGCGFEHAVGLVLKLSGWLAQGLARCLKDGRLFRLSGRVLFLLTSNLLFAVHDLFSRLDSIRSRHLL</sequence>
<feature type="transmembrane region" description="Helical" evidence="2">
    <location>
        <begin position="442"/>
        <end position="461"/>
    </location>
</feature>
<reference evidence="3 4" key="1">
    <citation type="submission" date="2021-05" db="EMBL/GenBank/DDBJ databases">
        <title>Genome Assembly of Synthetic Allotetraploid Brassica napus Reveals Homoeologous Exchanges between Subgenomes.</title>
        <authorList>
            <person name="Davis J.T."/>
        </authorList>
    </citation>
    <scope>NUCLEOTIDE SEQUENCE [LARGE SCALE GENOMIC DNA]</scope>
    <source>
        <strain evidence="4">cv. Da-Ae</strain>
        <tissue evidence="3">Seedling</tissue>
    </source>
</reference>
<keyword evidence="2" id="KW-1133">Transmembrane helix</keyword>